<dbReference type="PROSITE" id="PS00745">
    <property type="entry name" value="RF_PROK_I"/>
    <property type="match status" value="1"/>
</dbReference>
<dbReference type="InterPro" id="IPR000352">
    <property type="entry name" value="Pep_chain_release_fac_I"/>
</dbReference>
<dbReference type="PANTHER" id="PTHR47814">
    <property type="entry name" value="PEPTIDYL-TRNA HYDROLASE ARFB"/>
    <property type="match status" value="1"/>
</dbReference>
<dbReference type="GO" id="GO:0003747">
    <property type="term" value="F:translation release factor activity"/>
    <property type="evidence" value="ECO:0007669"/>
    <property type="project" value="InterPro"/>
</dbReference>
<evidence type="ECO:0000259" key="2">
    <source>
        <dbReference type="PROSITE" id="PS00745"/>
    </source>
</evidence>
<evidence type="ECO:0000256" key="1">
    <source>
        <dbReference type="SAM" id="MobiDB-lite"/>
    </source>
</evidence>
<dbReference type="RefSeq" id="WP_090644813.1">
    <property type="nucleotide sequence ID" value="NZ_CBCRYE010000001.1"/>
</dbReference>
<reference evidence="4" key="1">
    <citation type="submission" date="2016-10" db="EMBL/GenBank/DDBJ databases">
        <authorList>
            <person name="Varghese N."/>
            <person name="Submissions S."/>
        </authorList>
    </citation>
    <scope>NUCLEOTIDE SEQUENCE [LARGE SCALE GENOMIC DNA]</scope>
    <source>
        <strain evidence="4">CGMCC 1.3431</strain>
    </source>
</reference>
<feature type="domain" description="Prokaryotic-type class I peptide chain release factors" evidence="2">
    <location>
        <begin position="21"/>
        <end position="37"/>
    </location>
</feature>
<dbReference type="GO" id="GO:0004045">
    <property type="term" value="F:peptidyl-tRNA hydrolase activity"/>
    <property type="evidence" value="ECO:0007669"/>
    <property type="project" value="TreeGrafter"/>
</dbReference>
<keyword evidence="4" id="KW-1185">Reference proteome</keyword>
<proteinExistence type="predicted"/>
<accession>A0A1G4QFI9</accession>
<evidence type="ECO:0000313" key="3">
    <source>
        <dbReference type="EMBL" id="SCW43346.1"/>
    </source>
</evidence>
<gene>
    <name evidence="3" type="ORF">SAMN02927928_1192</name>
</gene>
<dbReference type="AlphaFoldDB" id="A0A1G4QFI9"/>
<name>A0A1G4QFI9_9CAUL</name>
<dbReference type="GO" id="GO:0072344">
    <property type="term" value="P:rescue of stalled ribosome"/>
    <property type="evidence" value="ECO:0007669"/>
    <property type="project" value="TreeGrafter"/>
</dbReference>
<dbReference type="NCBIfam" id="NF006718">
    <property type="entry name" value="PRK09256.1"/>
    <property type="match status" value="1"/>
</dbReference>
<evidence type="ECO:0000313" key="4">
    <source>
        <dbReference type="Proteomes" id="UP000199150"/>
    </source>
</evidence>
<protein>
    <submittedName>
        <fullName evidence="3">Ribosome-associated protein</fullName>
    </submittedName>
</protein>
<organism evidence="3 4">
    <name type="scientific">Asticcacaulis taihuensis</name>
    <dbReference type="NCBI Taxonomy" id="260084"/>
    <lineage>
        <taxon>Bacteria</taxon>
        <taxon>Pseudomonadati</taxon>
        <taxon>Pseudomonadota</taxon>
        <taxon>Alphaproteobacteria</taxon>
        <taxon>Caulobacterales</taxon>
        <taxon>Caulobacteraceae</taxon>
        <taxon>Asticcacaulis</taxon>
    </lineage>
</organism>
<sequence>MVFITPRLSVPDEELHESFVRSSGAGGQNVNKVATAVELRFSITNNWTLPYDVKQRLTKLGGRRVTQEGELVLFVQTHRTQEMNRKAALARFVELVQKAAAPPPPPRIATKPTKGAVRRRLEGKAIRSTVKSNRKRPEDTDEL</sequence>
<dbReference type="OrthoDB" id="9815709at2"/>
<dbReference type="PANTHER" id="PTHR47814:SF1">
    <property type="entry name" value="PEPTIDYL-TRNA HYDROLASE ARFB"/>
    <property type="match status" value="1"/>
</dbReference>
<dbReference type="EMBL" id="FMTS01000001">
    <property type="protein sequence ID" value="SCW43346.1"/>
    <property type="molecule type" value="Genomic_DNA"/>
</dbReference>
<dbReference type="Proteomes" id="UP000199150">
    <property type="component" value="Unassembled WGS sequence"/>
</dbReference>
<dbReference type="SUPFAM" id="SSF110916">
    <property type="entry name" value="Peptidyl-tRNA hydrolase domain-like"/>
    <property type="match status" value="1"/>
</dbReference>
<dbReference type="GO" id="GO:0043022">
    <property type="term" value="F:ribosome binding"/>
    <property type="evidence" value="ECO:0007669"/>
    <property type="project" value="TreeGrafter"/>
</dbReference>
<dbReference type="STRING" id="260084.SAMN02927928_1192"/>
<dbReference type="Gene3D" id="3.30.160.20">
    <property type="match status" value="1"/>
</dbReference>
<dbReference type="Pfam" id="PF00472">
    <property type="entry name" value="RF-1"/>
    <property type="match status" value="1"/>
</dbReference>
<feature type="region of interest" description="Disordered" evidence="1">
    <location>
        <begin position="101"/>
        <end position="143"/>
    </location>
</feature>